<reference evidence="2" key="1">
    <citation type="journal article" date="2019" name="Int. J. Syst. Evol. Microbiol.">
        <title>The Global Catalogue of Microorganisms (GCM) 10K type strain sequencing project: providing services to taxonomists for standard genome sequencing and annotation.</title>
        <authorList>
            <consortium name="The Broad Institute Genomics Platform"/>
            <consortium name="The Broad Institute Genome Sequencing Center for Infectious Disease"/>
            <person name="Wu L."/>
            <person name="Ma J."/>
        </authorList>
    </citation>
    <scope>NUCLEOTIDE SEQUENCE [LARGE SCALE GENOMIC DNA]</scope>
    <source>
        <strain evidence="2">CCM 8749</strain>
    </source>
</reference>
<comment type="caution">
    <text evidence="1">The sequence shown here is derived from an EMBL/GenBank/DDBJ whole genome shotgun (WGS) entry which is preliminary data.</text>
</comment>
<proteinExistence type="predicted"/>
<dbReference type="Pfam" id="PF05621">
    <property type="entry name" value="TniB"/>
    <property type="match status" value="1"/>
</dbReference>
<dbReference type="RefSeq" id="WP_379893751.1">
    <property type="nucleotide sequence ID" value="NZ_CBCSCT010000123.1"/>
</dbReference>
<dbReference type="EMBL" id="JBHSQV010000088">
    <property type="protein sequence ID" value="MFC5986416.1"/>
    <property type="molecule type" value="Genomic_DNA"/>
</dbReference>
<gene>
    <name evidence="1" type="ORF">ACFPXP_08220</name>
</gene>
<name>A0ABW1IMX4_9BACL</name>
<dbReference type="InterPro" id="IPR027417">
    <property type="entry name" value="P-loop_NTPase"/>
</dbReference>
<dbReference type="Gene3D" id="3.40.50.300">
    <property type="entry name" value="P-loop containing nucleotide triphosphate hydrolases"/>
    <property type="match status" value="1"/>
</dbReference>
<accession>A0ABW1IMX4</accession>
<dbReference type="SUPFAM" id="SSF52540">
    <property type="entry name" value="P-loop containing nucleoside triphosphate hydrolases"/>
    <property type="match status" value="1"/>
</dbReference>
<evidence type="ECO:0000313" key="2">
    <source>
        <dbReference type="Proteomes" id="UP001596250"/>
    </source>
</evidence>
<dbReference type="Proteomes" id="UP001596250">
    <property type="component" value="Unassembled WGS sequence"/>
</dbReference>
<keyword evidence="2" id="KW-1185">Reference proteome</keyword>
<organism evidence="1 2">
    <name type="scientific">Marinicrinis lubricantis</name>
    <dbReference type="NCBI Taxonomy" id="2086470"/>
    <lineage>
        <taxon>Bacteria</taxon>
        <taxon>Bacillati</taxon>
        <taxon>Bacillota</taxon>
        <taxon>Bacilli</taxon>
        <taxon>Bacillales</taxon>
        <taxon>Paenibacillaceae</taxon>
    </lineage>
</organism>
<dbReference type="InterPro" id="IPR008868">
    <property type="entry name" value="TniB"/>
</dbReference>
<sequence length="302" mass="34990">MKLSEKDELKKRIDEIFVEHPRYKEIHLMFDTMRENKNKDTPIHVFLRGDSGVGKSRLLEKYTERNKGYEEKDDQGTEIDIKPVLYAELPNPFTIAEFYQTIIKALGAPQFAGAKVGELKRQAFTLIEKQRVELLILDEMDYILTSRYVTKKEAMEAIKHVSNIGKISVVLAGTPESEQLTKINFQYFRRFPVTKLYRFAEFDQHFCDLLQTIEDQLELPKTLGLGDPMTEIPQLLHEMSQGILGALTPILQRTFRKLIANYDYEEVSNPILFLSMLELAQREIIGDNESEFIKMLKTSDAC</sequence>
<protein>
    <submittedName>
        <fullName evidence="1">TniB family NTP-binding protein</fullName>
    </submittedName>
</protein>
<evidence type="ECO:0000313" key="1">
    <source>
        <dbReference type="EMBL" id="MFC5986416.1"/>
    </source>
</evidence>